<feature type="compositionally biased region" description="Basic and acidic residues" evidence="1">
    <location>
        <begin position="792"/>
        <end position="801"/>
    </location>
</feature>
<organism evidence="3 4">
    <name type="scientific">Scylla paramamosain</name>
    <name type="common">Mud crab</name>
    <dbReference type="NCBI Taxonomy" id="85552"/>
    <lineage>
        <taxon>Eukaryota</taxon>
        <taxon>Metazoa</taxon>
        <taxon>Ecdysozoa</taxon>
        <taxon>Arthropoda</taxon>
        <taxon>Crustacea</taxon>
        <taxon>Multicrustacea</taxon>
        <taxon>Malacostraca</taxon>
        <taxon>Eumalacostraca</taxon>
        <taxon>Eucarida</taxon>
        <taxon>Decapoda</taxon>
        <taxon>Pleocyemata</taxon>
        <taxon>Brachyura</taxon>
        <taxon>Eubrachyura</taxon>
        <taxon>Portunoidea</taxon>
        <taxon>Portunidae</taxon>
        <taxon>Portuninae</taxon>
        <taxon>Scylla</taxon>
    </lineage>
</organism>
<feature type="compositionally biased region" description="Basic and acidic residues" evidence="1">
    <location>
        <begin position="1334"/>
        <end position="1356"/>
    </location>
</feature>
<feature type="compositionally biased region" description="Polar residues" evidence="1">
    <location>
        <begin position="1202"/>
        <end position="1221"/>
    </location>
</feature>
<feature type="region of interest" description="Disordered" evidence="1">
    <location>
        <begin position="865"/>
        <end position="950"/>
    </location>
</feature>
<feature type="compositionally biased region" description="Basic and acidic residues" evidence="1">
    <location>
        <begin position="1044"/>
        <end position="1059"/>
    </location>
</feature>
<feature type="compositionally biased region" description="Basic and acidic residues" evidence="1">
    <location>
        <begin position="1437"/>
        <end position="1462"/>
    </location>
</feature>
<evidence type="ECO:0000313" key="3">
    <source>
        <dbReference type="EMBL" id="KAK8384496.1"/>
    </source>
</evidence>
<dbReference type="SUPFAM" id="SSF81995">
    <property type="entry name" value="beta-sandwich domain of Sec23/24"/>
    <property type="match status" value="1"/>
</dbReference>
<feature type="compositionally biased region" description="Basic and acidic residues" evidence="1">
    <location>
        <begin position="808"/>
        <end position="819"/>
    </location>
</feature>
<feature type="region of interest" description="Disordered" evidence="1">
    <location>
        <begin position="438"/>
        <end position="621"/>
    </location>
</feature>
<dbReference type="GO" id="GO:0003713">
    <property type="term" value="F:transcription coactivator activity"/>
    <property type="evidence" value="ECO:0007669"/>
    <property type="project" value="InterPro"/>
</dbReference>
<feature type="compositionally biased region" description="Polar residues" evidence="1">
    <location>
        <begin position="478"/>
        <end position="490"/>
    </location>
</feature>
<dbReference type="InterPro" id="IPR026638">
    <property type="entry name" value="NCOA6"/>
</dbReference>
<feature type="region of interest" description="Disordered" evidence="1">
    <location>
        <begin position="304"/>
        <end position="324"/>
    </location>
</feature>
<keyword evidence="4" id="KW-1185">Reference proteome</keyword>
<comment type="caution">
    <text evidence="3">The sequence shown here is derived from an EMBL/GenBank/DDBJ whole genome shotgun (WGS) entry which is preliminary data.</text>
</comment>
<feature type="compositionally biased region" description="Low complexity" evidence="1">
    <location>
        <begin position="1000"/>
        <end position="1029"/>
    </location>
</feature>
<sequence length="1497" mass="155407">MDGGSDGGGRCGGGGREELIEAVLTCEGHICDPDLPKKLTCLVHALKHVTCSDSTWFVRKVEPWNSVRVTFSIPREAAIRLHQLAQAGDQALRQLGILSVQVEGDQVISLKVAGPNNESTEIVLRTDGGSSDGAGTSSVARSVTTALGGAGLMPGPSHAPDMAAASAFRSPGVLVPPGDGMALVPRPMAPVKAPYPFGSMNRVQTIRELQHPQAPPVQPPMGHVVPAPPQRPVYNPPPPYPNMEPSPMRAPAVMAHGQRPPPPLPPQLNGTQYVAGPAGGRRPWPRPPPSVAFCCASQFKSALNNRSVHGPPVKASPRTGGSVLKSSPLLVDLLRQPDHQPGAKGVLAGSPHGSPAPASPSSRSTTSTPSSDSLPHTPIANLPLPAVPAISPPPHTSAPYSTAVTASLPAPFNAAYGGRSKDVVQTHQQVYSGGSVITSTVAPHPRLPNSVSGGLQQHPQATGQPPPPPGPRLPYATDQRSAPLNPSPTALQPKLPVQSPVRPSPAGEPRAAPASSPQHTSGGKESQYLINPNTGLLEPRPSESSDSEPEARPPSPAAEEPRCNSLASDDESSASATSKKETDQSDSEASRLSATTMDSKKATPPRTGPSMVGGGPGATEPIKLKLTIGREPVAQATFVTKPRKGERKEAAAAAANSCLGAQGAVERRVPKLHIKLKSKQAVIVNPIGDGDAARGPDKEAAKEDKTNKRRSYRSKTRTSESDGEGGGSGGGGGKVRGLKIKSGKEKGSSGGSSEEGTTILKILDARKLKVDMEEEQAPIKVKFREGIESRLKAPKAQEDGRLPLGKAEASRVSKGENKFKPRLKAKASGRKVGDLNSVGEIASHKILETLPPSITRVAALHTQQPHINPSSSFSSTSSSASSTATSSTSASSPSAAQPPASVGPAASATPPTQGTQLASDAIKAELEKRGSEVTTCKVEAKSEVEKATDSLSRLHPANNLASLMNGDLTHGGKLVLGRLRQHNQQATTTATPAPTPTTPQQPSQPQLQHQQQQQQQQQTQQPQQPQQQQLDGPGSSKLTIKKKGSGETHTLESLKKDLPEGIGSIPKYLNYSVMINKVSHSPEKLPSSRHEDPADKGVKKLDLAKHTICTDLASLKANSDITIHSVTKNETLSFSKASGEGERAAPKGSKSEVTKVGRVTHLDVNDRKALQEALKSSQSTTKKTDPHPSSVHDLLRRFNSIDSSTTVPVSSQCESTNSTSGVKVEPKVTDTPDKVKHEVKSDDKSESKEPLTSSVNSSNSCDTSVKVEPEQTKMLEQAKAPEFPGNVILTKGEVESPDGTPKGEHGSGQGGEDSGIESMDALSEKSPNQSDQSPTRRDDKECEAFPEKSSSDKPVPKQEAPGGGGSGTSGGGSGGGAAGTAQNHAGGHSVEPEASAQVQVKTEPMEVEDAGVGGAASTKCGGGGSGSLGVCESLGDSDSKPIKKEEEEKPSPSPMKVEEKVSRPTGDSTSPAKAPHDTQGGGGGVCRAPADTQGGGE</sequence>
<gene>
    <name evidence="3" type="ORF">O3P69_009352</name>
</gene>
<proteinExistence type="predicted"/>
<feature type="compositionally biased region" description="Low complexity" evidence="1">
    <location>
        <begin position="869"/>
        <end position="912"/>
    </location>
</feature>
<feature type="region of interest" description="Disordered" evidence="1">
    <location>
        <begin position="336"/>
        <end position="390"/>
    </location>
</feature>
<evidence type="ECO:0000259" key="2">
    <source>
        <dbReference type="Pfam" id="PF13820"/>
    </source>
</evidence>
<dbReference type="InterPro" id="IPR032715">
    <property type="entry name" value="NCOA6_TRADD-N"/>
</dbReference>
<dbReference type="Pfam" id="PF13820">
    <property type="entry name" value="NCOA6_TRADD-N"/>
    <property type="match status" value="1"/>
</dbReference>
<feature type="region of interest" description="Disordered" evidence="1">
    <location>
        <begin position="983"/>
        <end position="1063"/>
    </location>
</feature>
<protein>
    <recommendedName>
        <fullName evidence="2">Nuclear receptor coactivator 6 TRADD-N domain-containing protein</fullName>
    </recommendedName>
</protein>
<feature type="compositionally biased region" description="Basic and acidic residues" evidence="1">
    <location>
        <begin position="922"/>
        <end position="931"/>
    </location>
</feature>
<feature type="region of interest" description="Disordered" evidence="1">
    <location>
        <begin position="792"/>
        <end position="831"/>
    </location>
</feature>
<feature type="compositionally biased region" description="Basic and acidic residues" evidence="1">
    <location>
        <begin position="1224"/>
        <end position="1249"/>
    </location>
</feature>
<evidence type="ECO:0000256" key="1">
    <source>
        <dbReference type="SAM" id="MobiDB-lite"/>
    </source>
</evidence>
<feature type="compositionally biased region" description="Basic and acidic residues" evidence="1">
    <location>
        <begin position="938"/>
        <end position="948"/>
    </location>
</feature>
<dbReference type="EMBL" id="JARAKH010000035">
    <property type="protein sequence ID" value="KAK8384496.1"/>
    <property type="molecule type" value="Genomic_DNA"/>
</dbReference>
<feature type="compositionally biased region" description="Gly residues" evidence="1">
    <location>
        <begin position="1361"/>
        <end position="1378"/>
    </location>
</feature>
<feature type="compositionally biased region" description="Polar residues" evidence="1">
    <location>
        <begin position="515"/>
        <end position="534"/>
    </location>
</feature>
<feature type="compositionally biased region" description="Basic and acidic residues" evidence="1">
    <location>
        <begin position="691"/>
        <end position="706"/>
    </location>
</feature>
<dbReference type="GO" id="GO:0045944">
    <property type="term" value="P:positive regulation of transcription by RNA polymerase II"/>
    <property type="evidence" value="ECO:0007669"/>
    <property type="project" value="TreeGrafter"/>
</dbReference>
<feature type="region of interest" description="Disordered" evidence="1">
    <location>
        <begin position="1202"/>
        <end position="1497"/>
    </location>
</feature>
<evidence type="ECO:0000313" key="4">
    <source>
        <dbReference type="Proteomes" id="UP001487740"/>
    </source>
</evidence>
<feature type="domain" description="Nuclear receptor coactivator 6 TRADD-N" evidence="2">
    <location>
        <begin position="22"/>
        <end position="134"/>
    </location>
</feature>
<dbReference type="Proteomes" id="UP001487740">
    <property type="component" value="Unassembled WGS sequence"/>
</dbReference>
<feature type="region of interest" description="Disordered" evidence="1">
    <location>
        <begin position="1134"/>
        <end position="1154"/>
    </location>
</feature>
<feature type="compositionally biased region" description="Low complexity" evidence="1">
    <location>
        <begin position="350"/>
        <end position="389"/>
    </location>
</feature>
<reference evidence="3 4" key="1">
    <citation type="submission" date="2023-03" db="EMBL/GenBank/DDBJ databases">
        <title>High-quality genome of Scylla paramamosain provides insights in environmental adaptation.</title>
        <authorList>
            <person name="Zhang L."/>
        </authorList>
    </citation>
    <scope>NUCLEOTIDE SEQUENCE [LARGE SCALE GENOMIC DNA]</scope>
    <source>
        <strain evidence="3">LZ_2023a</strain>
        <tissue evidence="3">Muscle</tissue>
    </source>
</reference>
<feature type="compositionally biased region" description="Gly residues" evidence="1">
    <location>
        <begin position="724"/>
        <end position="735"/>
    </location>
</feature>
<name>A0AAW0TAY9_SCYPA</name>
<feature type="region of interest" description="Disordered" evidence="1">
    <location>
        <begin position="681"/>
        <end position="758"/>
    </location>
</feature>
<feature type="compositionally biased region" description="Basic and acidic residues" evidence="1">
    <location>
        <begin position="1139"/>
        <end position="1154"/>
    </location>
</feature>
<dbReference type="PANTHER" id="PTHR15690:SF0">
    <property type="entry name" value="NUCLEAR RECEPTOR COACTIVATOR 6"/>
    <property type="match status" value="1"/>
</dbReference>
<accession>A0AAW0TAY9</accession>
<dbReference type="GO" id="GO:0035097">
    <property type="term" value="C:histone methyltransferase complex"/>
    <property type="evidence" value="ECO:0007669"/>
    <property type="project" value="TreeGrafter"/>
</dbReference>
<feature type="compositionally biased region" description="Basic residues" evidence="1">
    <location>
        <begin position="707"/>
        <end position="716"/>
    </location>
</feature>
<dbReference type="PANTHER" id="PTHR15690">
    <property type="entry name" value="NUCLEAR RECEPTOR COACTIVATOR 6"/>
    <property type="match status" value="1"/>
</dbReference>
<feature type="compositionally biased region" description="Low complexity" evidence="1">
    <location>
        <begin position="1252"/>
        <end position="1264"/>
    </location>
</feature>
<feature type="compositionally biased region" description="Basic residues" evidence="1">
    <location>
        <begin position="820"/>
        <end position="829"/>
    </location>
</feature>
<dbReference type="GO" id="GO:0005667">
    <property type="term" value="C:transcription regulator complex"/>
    <property type="evidence" value="ECO:0007669"/>
    <property type="project" value="TreeGrafter"/>
</dbReference>